<dbReference type="Proteomes" id="UP001486565">
    <property type="component" value="Chromosome"/>
</dbReference>
<dbReference type="EMBL" id="CP121687">
    <property type="protein sequence ID" value="WZL69418.1"/>
    <property type="molecule type" value="Genomic_DNA"/>
</dbReference>
<keyword evidence="4" id="KW-1185">Reference proteome</keyword>
<name>A0ABZ2Y256_9FIRM</name>
<keyword evidence="2" id="KW-0472">Membrane</keyword>
<evidence type="ECO:0000313" key="4">
    <source>
        <dbReference type="Proteomes" id="UP001486565"/>
    </source>
</evidence>
<dbReference type="RefSeq" id="WP_341876414.1">
    <property type="nucleotide sequence ID" value="NZ_CP121687.1"/>
</dbReference>
<proteinExistence type="predicted"/>
<evidence type="ECO:0000256" key="2">
    <source>
        <dbReference type="SAM" id="Phobius"/>
    </source>
</evidence>
<organism evidence="3 4">
    <name type="scientific">Defluviitalea saccharophila</name>
    <dbReference type="NCBI Taxonomy" id="879970"/>
    <lineage>
        <taxon>Bacteria</taxon>
        <taxon>Bacillati</taxon>
        <taxon>Bacillota</taxon>
        <taxon>Clostridia</taxon>
        <taxon>Lachnospirales</taxon>
        <taxon>Defluviitaleaceae</taxon>
        <taxon>Defluviitalea</taxon>
    </lineage>
</organism>
<keyword evidence="2" id="KW-1133">Transmembrane helix</keyword>
<feature type="transmembrane region" description="Helical" evidence="2">
    <location>
        <begin position="14"/>
        <end position="34"/>
    </location>
</feature>
<protein>
    <submittedName>
        <fullName evidence="3">Uncharacterized protein</fullName>
    </submittedName>
</protein>
<sequence>MRDNIPSAGRGNKILPAILIAANLLMLVIGVLTIPPNLPSAATGKKPPVIKTEQTTPVTPSPKGETPPATTESGSIPAPKETGVNLSTEERPDLGDFLWYTEDVLYNGVPSDANIIDNIGPLTGSWKALIIYDPNNEHNSSAMEFLNIALAGAAESLSLTLDWYQIFWANEGESFDETDMEDGVFLGKWENGGLWASGAGTIRLTQFYKQSGKQYAVGTMDTPDGTPALVALVRQ</sequence>
<feature type="region of interest" description="Disordered" evidence="1">
    <location>
        <begin position="40"/>
        <end position="88"/>
    </location>
</feature>
<evidence type="ECO:0000313" key="3">
    <source>
        <dbReference type="EMBL" id="WZL69418.1"/>
    </source>
</evidence>
<reference evidence="3 4" key="1">
    <citation type="submission" date="2023-03" db="EMBL/GenBank/DDBJ databases">
        <title>Novel Species.</title>
        <authorList>
            <person name="Ma S."/>
        </authorList>
    </citation>
    <scope>NUCLEOTIDE SEQUENCE [LARGE SCALE GENOMIC DNA]</scope>
    <source>
        <strain evidence="3 4">LIND6LT2</strain>
    </source>
</reference>
<gene>
    <name evidence="3" type="ORF">QBE51_11525</name>
</gene>
<keyword evidence="2" id="KW-0812">Transmembrane</keyword>
<accession>A0ABZ2Y256</accession>
<evidence type="ECO:0000256" key="1">
    <source>
        <dbReference type="SAM" id="MobiDB-lite"/>
    </source>
</evidence>